<name>A0A9D7IBH4_9RHOO</name>
<sequence length="345" mass="39220">MAHQSLASRILPKPLQDDIERQIQPHLRQRASGDGVCSTKTARERRGHILGTVACLWQLGYRIRKLESLDKRHIDALMTHWEAEGLSAEFLHNRASVLRTLASWLGKRHLVGDLSDYFPKERTRRKTSTDEDLSCKGKGIDPIKVIAMARTIDERLAAMLAMQHAFGLRVKESIEIRPANSVVDGGDFIEVYSGTKGGKLRRIPVTDDYQRTTLAWVRQVAAGGKTGRLRWTDTTWRQAQNRYYYLVRERLRISKAQSDFTSHGFRHGYAHKGYEDRTGHPPPVVVEKGQRKPVPPPGLDRETHERASLAVSRALGHERLSATTSYYGTYGHRFRRRGGKVTIKP</sequence>
<comment type="caution">
    <text evidence="5">The sequence shown here is derived from an EMBL/GenBank/DDBJ whole genome shotgun (WGS) entry which is preliminary data.</text>
</comment>
<keyword evidence="1" id="KW-0233">DNA recombination</keyword>
<dbReference type="Pfam" id="PF12835">
    <property type="entry name" value="Integrase_1"/>
    <property type="match status" value="1"/>
</dbReference>
<evidence type="ECO:0000256" key="2">
    <source>
        <dbReference type="SAM" id="MobiDB-lite"/>
    </source>
</evidence>
<dbReference type="CDD" id="cd00397">
    <property type="entry name" value="DNA_BRE_C"/>
    <property type="match status" value="1"/>
</dbReference>
<evidence type="ECO:0000256" key="1">
    <source>
        <dbReference type="ARBA" id="ARBA00023172"/>
    </source>
</evidence>
<feature type="domain" description="Integrase catalytic" evidence="4">
    <location>
        <begin position="145"/>
        <end position="271"/>
    </location>
</feature>
<dbReference type="InterPro" id="IPR024456">
    <property type="entry name" value="Integrase_catalytic_putative"/>
</dbReference>
<dbReference type="Pfam" id="PF12834">
    <property type="entry name" value="Phage_int_SAM_2"/>
    <property type="match status" value="1"/>
</dbReference>
<feature type="region of interest" description="Disordered" evidence="2">
    <location>
        <begin position="271"/>
        <end position="304"/>
    </location>
</feature>
<dbReference type="InterPro" id="IPR013762">
    <property type="entry name" value="Integrase-like_cat_sf"/>
</dbReference>
<evidence type="ECO:0000313" key="5">
    <source>
        <dbReference type="EMBL" id="MBK7421880.1"/>
    </source>
</evidence>
<proteinExistence type="predicted"/>
<dbReference type="Proteomes" id="UP000886602">
    <property type="component" value="Unassembled WGS sequence"/>
</dbReference>
<protein>
    <submittedName>
        <fullName evidence="5">Integrase domain-containing protein</fullName>
    </submittedName>
</protein>
<organism evidence="5 6">
    <name type="scientific">Candidatus Propionivibrio dominans</name>
    <dbReference type="NCBI Taxonomy" id="2954373"/>
    <lineage>
        <taxon>Bacteria</taxon>
        <taxon>Pseudomonadati</taxon>
        <taxon>Pseudomonadota</taxon>
        <taxon>Betaproteobacteria</taxon>
        <taxon>Rhodocyclales</taxon>
        <taxon>Rhodocyclaceae</taxon>
        <taxon>Propionivibrio</taxon>
    </lineage>
</organism>
<accession>A0A9D7IBH4</accession>
<dbReference type="GO" id="GO:0015074">
    <property type="term" value="P:DNA integration"/>
    <property type="evidence" value="ECO:0007669"/>
    <property type="project" value="InterPro"/>
</dbReference>
<gene>
    <name evidence="5" type="ORF">IPJ48_01590</name>
</gene>
<dbReference type="Gene3D" id="1.10.443.10">
    <property type="entry name" value="Intergrase catalytic core"/>
    <property type="match status" value="1"/>
</dbReference>
<dbReference type="InterPro" id="IPR024457">
    <property type="entry name" value="Putative_integrase_N"/>
</dbReference>
<evidence type="ECO:0000259" key="3">
    <source>
        <dbReference type="Pfam" id="PF12834"/>
    </source>
</evidence>
<dbReference type="SUPFAM" id="SSF56349">
    <property type="entry name" value="DNA breaking-rejoining enzymes"/>
    <property type="match status" value="1"/>
</dbReference>
<dbReference type="InterPro" id="IPR011010">
    <property type="entry name" value="DNA_brk_join_enz"/>
</dbReference>
<dbReference type="GO" id="GO:0003677">
    <property type="term" value="F:DNA binding"/>
    <property type="evidence" value="ECO:0007669"/>
    <property type="project" value="InterPro"/>
</dbReference>
<evidence type="ECO:0000313" key="6">
    <source>
        <dbReference type="Proteomes" id="UP000886602"/>
    </source>
</evidence>
<dbReference type="AlphaFoldDB" id="A0A9D7IBH4"/>
<reference evidence="5" key="1">
    <citation type="submission" date="2020-10" db="EMBL/GenBank/DDBJ databases">
        <title>Connecting structure to function with the recovery of over 1000 high-quality activated sludge metagenome-assembled genomes encoding full-length rRNA genes using long-read sequencing.</title>
        <authorList>
            <person name="Singleton C.M."/>
            <person name="Petriglieri F."/>
            <person name="Kristensen J.M."/>
            <person name="Kirkegaard R.H."/>
            <person name="Michaelsen T.Y."/>
            <person name="Andersen M.H."/>
            <person name="Karst S.M."/>
            <person name="Dueholm M.S."/>
            <person name="Nielsen P.H."/>
            <person name="Albertsen M."/>
        </authorList>
    </citation>
    <scope>NUCLEOTIDE SEQUENCE</scope>
    <source>
        <strain evidence="5">EsbW_18-Q3-R4-48_MAXAC.044</strain>
    </source>
</reference>
<evidence type="ECO:0000259" key="4">
    <source>
        <dbReference type="Pfam" id="PF12835"/>
    </source>
</evidence>
<feature type="domain" description="Putative integrase N-terminal" evidence="3">
    <location>
        <begin position="27"/>
        <end position="110"/>
    </location>
</feature>
<dbReference type="EMBL" id="JADJNC010000003">
    <property type="protein sequence ID" value="MBK7421880.1"/>
    <property type="molecule type" value="Genomic_DNA"/>
</dbReference>
<dbReference type="GO" id="GO:0006310">
    <property type="term" value="P:DNA recombination"/>
    <property type="evidence" value="ECO:0007669"/>
    <property type="project" value="UniProtKB-KW"/>
</dbReference>